<organism evidence="3 4">
    <name type="scientific">Lancefieldella parvula</name>
    <dbReference type="NCBI Taxonomy" id="1382"/>
    <lineage>
        <taxon>Bacteria</taxon>
        <taxon>Bacillati</taxon>
        <taxon>Actinomycetota</taxon>
        <taxon>Coriobacteriia</taxon>
        <taxon>Coriobacteriales</taxon>
        <taxon>Atopobiaceae</taxon>
        <taxon>Lancefieldella</taxon>
    </lineage>
</organism>
<feature type="chain" id="PRO_5039347274" description="Lipoprotein" evidence="2">
    <location>
        <begin position="21"/>
        <end position="204"/>
    </location>
</feature>
<feature type="compositionally biased region" description="Polar residues" evidence="1">
    <location>
        <begin position="48"/>
        <end position="57"/>
    </location>
</feature>
<evidence type="ECO:0008006" key="5">
    <source>
        <dbReference type="Google" id="ProtNLM"/>
    </source>
</evidence>
<feature type="region of interest" description="Disordered" evidence="1">
    <location>
        <begin position="31"/>
        <end position="68"/>
    </location>
</feature>
<comment type="caution">
    <text evidence="3">The sequence shown here is derived from an EMBL/GenBank/DDBJ whole genome shotgun (WGS) entry which is preliminary data.</text>
</comment>
<name>A0A930VZD4_9ACTN</name>
<evidence type="ECO:0000313" key="4">
    <source>
        <dbReference type="Proteomes" id="UP000772566"/>
    </source>
</evidence>
<accession>A0A930VZD4</accession>
<protein>
    <recommendedName>
        <fullName evidence="5">Lipoprotein</fullName>
    </recommendedName>
</protein>
<evidence type="ECO:0000256" key="1">
    <source>
        <dbReference type="SAM" id="MobiDB-lite"/>
    </source>
</evidence>
<feature type="compositionally biased region" description="Basic and acidic residues" evidence="1">
    <location>
        <begin position="58"/>
        <end position="68"/>
    </location>
</feature>
<proteinExistence type="predicted"/>
<evidence type="ECO:0000256" key="2">
    <source>
        <dbReference type="SAM" id="SignalP"/>
    </source>
</evidence>
<keyword evidence="2" id="KW-0732">Signal</keyword>
<dbReference type="RefSeq" id="WP_035428333.1">
    <property type="nucleotide sequence ID" value="NZ_CAUSFQ010000057.1"/>
</dbReference>
<reference evidence="3" key="1">
    <citation type="submission" date="2020-04" db="EMBL/GenBank/DDBJ databases">
        <title>Deep metagenomics examines the oral microbiome during advanced dental caries in children, revealing novel taxa and co-occurrences with host molecules.</title>
        <authorList>
            <person name="Baker J.L."/>
            <person name="Morton J.T."/>
            <person name="Dinis M."/>
            <person name="Alvarez R."/>
            <person name="Tran N.C."/>
            <person name="Knight R."/>
            <person name="Edlund A."/>
        </authorList>
    </citation>
    <scope>NUCLEOTIDE SEQUENCE</scope>
    <source>
        <strain evidence="3">JCVI_22A_bin.2</strain>
    </source>
</reference>
<dbReference type="PROSITE" id="PS51257">
    <property type="entry name" value="PROKAR_LIPOPROTEIN"/>
    <property type="match status" value="1"/>
</dbReference>
<evidence type="ECO:0000313" key="3">
    <source>
        <dbReference type="EMBL" id="MBF4809336.1"/>
    </source>
</evidence>
<dbReference type="EMBL" id="JABZGT010000201">
    <property type="protein sequence ID" value="MBF4809336.1"/>
    <property type="molecule type" value="Genomic_DNA"/>
</dbReference>
<dbReference type="Proteomes" id="UP000772566">
    <property type="component" value="Unassembled WGS sequence"/>
</dbReference>
<feature type="signal peptide" evidence="2">
    <location>
        <begin position="1"/>
        <end position="20"/>
    </location>
</feature>
<gene>
    <name evidence="3" type="ORF">HXK23_03825</name>
</gene>
<dbReference type="AlphaFoldDB" id="A0A930VZD4"/>
<sequence length="204" mass="21749">MKFNKLGLVAASASAVLALAGCNLIPNLADPGTTTGGGQQQQQQQQTAPDANTATKPSDTRAGDSDSKDLYNTLMDKHNTSEQVTNVQKYVDDIKKTGDKTEVLIDTDKITVTVTGIGVDFENSNGYLVEVVNKTDTNIFIQTTDTAIGKDELSLFVNAAPNATTKGFAFFDPGVKMDPSATVRGTILALYGSDYSMDSFNVMF</sequence>